<protein>
    <recommendedName>
        <fullName evidence="1">WGR domain-containing protein</fullName>
    </recommendedName>
</protein>
<accession>A0A2N6LP82</accession>
<dbReference type="InterPro" id="IPR049809">
    <property type="entry name" value="YehF/YfeS-like_WGR"/>
</dbReference>
<evidence type="ECO:0000313" key="3">
    <source>
        <dbReference type="Proteomes" id="UP000235081"/>
    </source>
</evidence>
<dbReference type="RefSeq" id="WP_102180131.1">
    <property type="nucleotide sequence ID" value="NZ_NMQE01000030.1"/>
</dbReference>
<comment type="caution">
    <text evidence="2">The sequence shown here is derived from an EMBL/GenBank/DDBJ whole genome shotgun (WGS) entry which is preliminary data.</text>
</comment>
<dbReference type="InterPro" id="IPR008893">
    <property type="entry name" value="WGR_domain"/>
</dbReference>
<proteinExistence type="predicted"/>
<dbReference type="PROSITE" id="PS51977">
    <property type="entry name" value="WGR"/>
    <property type="match status" value="1"/>
</dbReference>
<evidence type="ECO:0000313" key="2">
    <source>
        <dbReference type="EMBL" id="PMB27533.1"/>
    </source>
</evidence>
<dbReference type="AlphaFoldDB" id="A0A2N6LP82"/>
<evidence type="ECO:0000259" key="1">
    <source>
        <dbReference type="PROSITE" id="PS51977"/>
    </source>
</evidence>
<organism evidence="2 3">
    <name type="scientific">Fischerella thermalis CCMEE 5318</name>
    <dbReference type="NCBI Taxonomy" id="2019666"/>
    <lineage>
        <taxon>Bacteria</taxon>
        <taxon>Bacillati</taxon>
        <taxon>Cyanobacteriota</taxon>
        <taxon>Cyanophyceae</taxon>
        <taxon>Nostocales</taxon>
        <taxon>Hapalosiphonaceae</taxon>
        <taxon>Fischerella</taxon>
    </lineage>
</organism>
<gene>
    <name evidence="2" type="ORF">CEN46_01305</name>
</gene>
<dbReference type="SMART" id="SM00773">
    <property type="entry name" value="WGR"/>
    <property type="match status" value="1"/>
</dbReference>
<dbReference type="InterPro" id="IPR036930">
    <property type="entry name" value="WGR_dom_sf"/>
</dbReference>
<dbReference type="EMBL" id="NMQE01000030">
    <property type="protein sequence ID" value="PMB27533.1"/>
    <property type="molecule type" value="Genomic_DNA"/>
</dbReference>
<reference evidence="2 3" key="1">
    <citation type="submission" date="2017-07" db="EMBL/GenBank/DDBJ databases">
        <title>Genomes of Fischerella (Mastigocladus) sp. strains.</title>
        <authorList>
            <person name="Miller S.R."/>
        </authorList>
    </citation>
    <scope>NUCLEOTIDE SEQUENCE [LARGE SCALE GENOMIC DNA]</scope>
    <source>
        <strain evidence="2 3">CCMEE 5318</strain>
    </source>
</reference>
<name>A0A2N6LP82_9CYAN</name>
<dbReference type="Pfam" id="PF05406">
    <property type="entry name" value="WGR"/>
    <property type="match status" value="1"/>
</dbReference>
<dbReference type="SUPFAM" id="SSF142921">
    <property type="entry name" value="WGR domain-like"/>
    <property type="match status" value="1"/>
</dbReference>
<dbReference type="Proteomes" id="UP000235081">
    <property type="component" value="Unassembled WGS sequence"/>
</dbReference>
<feature type="domain" description="WGR" evidence="1">
    <location>
        <begin position="1"/>
        <end position="85"/>
    </location>
</feature>
<dbReference type="Gene3D" id="2.20.140.10">
    <property type="entry name" value="WGR domain"/>
    <property type="match status" value="1"/>
</dbReference>
<sequence>MEIYLVFVDAVLNSNKFWSAKVSGNNLTVEWGRIGYNSQQKIHFCSSHQQAVAKFNHIVTEKKAKGYRESQPQMDSSDVSEIRRAIQLLDILRPYVANRNFNDK</sequence>
<dbReference type="CDD" id="cd07996">
    <property type="entry name" value="WGR_MMR_like"/>
    <property type="match status" value="1"/>
</dbReference>